<dbReference type="RefSeq" id="XP_022086217.1">
    <property type="nucleotide sequence ID" value="XM_022230525.1"/>
</dbReference>
<dbReference type="GO" id="GO:0030130">
    <property type="term" value="C:clathrin coat of trans-Golgi network vesicle"/>
    <property type="evidence" value="ECO:0007669"/>
    <property type="project" value="InterPro"/>
</dbReference>
<gene>
    <name evidence="2" type="primary">LOC110976870</name>
</gene>
<evidence type="ECO:0000313" key="2">
    <source>
        <dbReference type="RefSeq" id="XP_022086217.1"/>
    </source>
</evidence>
<dbReference type="PANTHER" id="PTHR10292">
    <property type="entry name" value="CLATHRIN HEAVY CHAIN RELATED"/>
    <property type="match status" value="1"/>
</dbReference>
<proteinExistence type="predicted"/>
<organism evidence="1 2">
    <name type="scientific">Acanthaster planci</name>
    <name type="common">Crown-of-thorns starfish</name>
    <dbReference type="NCBI Taxonomy" id="133434"/>
    <lineage>
        <taxon>Eukaryota</taxon>
        <taxon>Metazoa</taxon>
        <taxon>Echinodermata</taxon>
        <taxon>Eleutherozoa</taxon>
        <taxon>Asterozoa</taxon>
        <taxon>Asteroidea</taxon>
        <taxon>Valvatacea</taxon>
        <taxon>Valvatida</taxon>
        <taxon>Acanthasteridae</taxon>
        <taxon>Acanthaster</taxon>
    </lineage>
</organism>
<dbReference type="AlphaFoldDB" id="A0A8B7Y114"/>
<dbReference type="GO" id="GO:0032051">
    <property type="term" value="F:clathrin light chain binding"/>
    <property type="evidence" value="ECO:0007669"/>
    <property type="project" value="TreeGrafter"/>
</dbReference>
<dbReference type="GO" id="GO:0030132">
    <property type="term" value="C:clathrin coat of coated pit"/>
    <property type="evidence" value="ECO:0007669"/>
    <property type="project" value="InterPro"/>
</dbReference>
<dbReference type="GeneID" id="110976870"/>
<dbReference type="InterPro" id="IPR016025">
    <property type="entry name" value="Clathrin_H-chain_N"/>
</dbReference>
<evidence type="ECO:0000313" key="1">
    <source>
        <dbReference type="Proteomes" id="UP000694845"/>
    </source>
</evidence>
<dbReference type="GO" id="GO:0005198">
    <property type="term" value="F:structural molecule activity"/>
    <property type="evidence" value="ECO:0007669"/>
    <property type="project" value="InterPro"/>
</dbReference>
<dbReference type="GO" id="GO:0071439">
    <property type="term" value="C:clathrin complex"/>
    <property type="evidence" value="ECO:0007669"/>
    <property type="project" value="TreeGrafter"/>
</dbReference>
<dbReference type="Gene3D" id="2.130.10.110">
    <property type="entry name" value="Clathrin heavy-chain terminal domain"/>
    <property type="match status" value="1"/>
</dbReference>
<keyword evidence="1" id="KW-1185">Reference proteome</keyword>
<dbReference type="OMA" id="YGYLYLC"/>
<accession>A0A8B7Y114</accession>
<dbReference type="SUPFAM" id="SSF50989">
    <property type="entry name" value="Clathrin heavy-chain terminal domain"/>
    <property type="match status" value="1"/>
</dbReference>
<dbReference type="PANTHER" id="PTHR10292:SF1">
    <property type="entry name" value="CLATHRIN HEAVY CHAIN"/>
    <property type="match status" value="1"/>
</dbReference>
<reference evidence="2" key="1">
    <citation type="submission" date="2025-08" db="UniProtKB">
        <authorList>
            <consortium name="RefSeq"/>
        </authorList>
    </citation>
    <scope>IDENTIFICATION</scope>
</reference>
<sequence>MDERTESPIISVQHIFQLSHYGVKQEHVTFPRVTMSSHRWICCRHISRKRKKVDCITAINLTRKTPRSLTWPCVADSAMMNPRKPWLALKVGRHFQVFNIVAEKQLHRCTTKDDVQYWTWISDDIISMVGSKAVYHWDLSPPADLGPQKIFIRHGRLSFCQIIGYKADPTQRWLALVGLFREFDNESDNLSYVSGLTQIYSVDNKYSQPIDAQAVSFGMYRRSENILPSSFLCLANRSPGQQGKLHVIELGPHKPGNTALISCTEQLFFDEGDSHDFPVSIQICSNYGLVYVLTKHGQIKVCDIETGTHLSSASVSPLTLFTGAPDCEGKRVLTVDRSGKFSAVGVRERALIDYTRTELKRPAIARRLEKSMFPE</sequence>
<protein>
    <submittedName>
        <fullName evidence="2">Clathrin heavy chain 2-like</fullName>
    </submittedName>
</protein>
<dbReference type="KEGG" id="aplc:110976870"/>
<dbReference type="GO" id="GO:0006898">
    <property type="term" value="P:receptor-mediated endocytosis"/>
    <property type="evidence" value="ECO:0007669"/>
    <property type="project" value="TreeGrafter"/>
</dbReference>
<name>A0A8B7Y114_ACAPL</name>
<dbReference type="Proteomes" id="UP000694845">
    <property type="component" value="Unplaced"/>
</dbReference>
<dbReference type="OrthoDB" id="2113814at2759"/>
<dbReference type="GO" id="GO:0006886">
    <property type="term" value="P:intracellular protein transport"/>
    <property type="evidence" value="ECO:0007669"/>
    <property type="project" value="InterPro"/>
</dbReference>